<feature type="compositionally biased region" description="Pro residues" evidence="2">
    <location>
        <begin position="536"/>
        <end position="552"/>
    </location>
</feature>
<name>I2G4U9_USTHO</name>
<proteinExistence type="predicted"/>
<evidence type="ECO:0000256" key="1">
    <source>
        <dbReference type="SAM" id="Coils"/>
    </source>
</evidence>
<feature type="coiled-coil region" evidence="1">
    <location>
        <begin position="572"/>
        <end position="599"/>
    </location>
</feature>
<dbReference type="AlphaFoldDB" id="I2G4U9"/>
<feature type="compositionally biased region" description="Polar residues" evidence="2">
    <location>
        <begin position="367"/>
        <end position="382"/>
    </location>
</feature>
<feature type="compositionally biased region" description="Low complexity" evidence="2">
    <location>
        <begin position="269"/>
        <end position="288"/>
    </location>
</feature>
<dbReference type="Proteomes" id="UP000006174">
    <property type="component" value="Unassembled WGS sequence"/>
</dbReference>
<feature type="region of interest" description="Disordered" evidence="2">
    <location>
        <begin position="257"/>
        <end position="325"/>
    </location>
</feature>
<dbReference type="HOGENOM" id="CLU_294956_0_0_1"/>
<reference evidence="3 4" key="1">
    <citation type="journal article" date="2012" name="Plant Cell">
        <title>Genome comparison of barley and maize smut fungi reveals targeted loss of RNA silencing components and species-specific presence of transposable elements.</title>
        <authorList>
            <person name="Laurie J.D."/>
            <person name="Ali S."/>
            <person name="Linning R."/>
            <person name="Mannhaupt G."/>
            <person name="Wong P."/>
            <person name="Gueldener U."/>
            <person name="Muensterkoetter M."/>
            <person name="Moore R."/>
            <person name="Kahmann R."/>
            <person name="Bakkeren G."/>
            <person name="Schirawski J."/>
        </authorList>
    </citation>
    <scope>NUCLEOTIDE SEQUENCE [LARGE SCALE GENOMIC DNA]</scope>
    <source>
        <strain evidence="4">Uh4875-4</strain>
    </source>
</reference>
<feature type="region of interest" description="Disordered" evidence="2">
    <location>
        <begin position="367"/>
        <end position="407"/>
    </location>
</feature>
<dbReference type="EMBL" id="CAGI01000189">
    <property type="protein sequence ID" value="CCF54192.1"/>
    <property type="molecule type" value="Genomic_DNA"/>
</dbReference>
<evidence type="ECO:0000313" key="4">
    <source>
        <dbReference type="Proteomes" id="UP000006174"/>
    </source>
</evidence>
<feature type="region of interest" description="Disordered" evidence="2">
    <location>
        <begin position="706"/>
        <end position="740"/>
    </location>
</feature>
<feature type="compositionally biased region" description="Polar residues" evidence="2">
    <location>
        <begin position="924"/>
        <end position="943"/>
    </location>
</feature>
<gene>
    <name evidence="3" type="ORF">UHOR_00694</name>
</gene>
<feature type="region of interest" description="Disordered" evidence="2">
    <location>
        <begin position="608"/>
        <end position="636"/>
    </location>
</feature>
<feature type="region of interest" description="Disordered" evidence="2">
    <location>
        <begin position="890"/>
        <end position="943"/>
    </location>
</feature>
<keyword evidence="4" id="KW-1185">Reference proteome</keyword>
<feature type="region of interest" description="Disordered" evidence="2">
    <location>
        <begin position="20"/>
        <end position="132"/>
    </location>
</feature>
<comment type="caution">
    <text evidence="3">The sequence shown here is derived from an EMBL/GenBank/DDBJ whole genome shotgun (WGS) entry which is preliminary data.</text>
</comment>
<feature type="compositionally biased region" description="Polar residues" evidence="2">
    <location>
        <begin position="289"/>
        <end position="320"/>
    </location>
</feature>
<keyword evidence="1" id="KW-0175">Coiled coil</keyword>
<dbReference type="eggNOG" id="ENOG502R2HV">
    <property type="taxonomic scope" value="Eukaryota"/>
</dbReference>
<sequence length="1027" mass="111658">MPGDWTSSLSLATSIDFVSVNDRRLSDTASDGEIRTPQASSFPTPPPRHIFLQETRPSYNDRLHSASDDCPFSNPRPKYLSFDRKEPSPPKRRADEANVPVTGAADLQRPLGNVNGTGSSESTVSDPLEQLKPFDPSALAHKARNEEKAALSQRLITVAGTGHHNHTSFHRPRIESGLPTSYRHNLHRARSASTSSLSPSLGSVPCSLRNHGTASHHSSLPSGLLDGAEIQYTSPPALVPSPALHFEGSRDQPWSSYISASFPHPSRPSSAASGYGHSHSSSVHRASSTNFTHSRGPSLATTVQTHPTSVGNSCHPSRPSSVLGIENPISSAAQDAAMRIGGRPYHHDRVKFDDNISSNQYSTYLDASRSRPTLLSESSPQAQGGLPQRPPAHNSQEHDQHSQSKYRVPSLTAELVYGPRYLEPYNSCEAIMLPRPRLRSRSLGSTPAIVVERVYAAPERFWQRNVAASEADRLHVVPKSTLDASTTGHFDRLQLPSERTQLRQFPSKDARIVLHESIPPPVPPKDAALPSSRLPPTKPLPPIPTPPTPTPAASPQNDAGRASEDSIELLDASELLQRNRELEEERQAWREEYRNSLGANAIPLRDRLSPCLTDPSSEELDRRRVNGSASDNTHDANVNPIRVHRVWNEDGTEQTFLIVQSKRRRTYSNHNMSISTPDLCLEGAMQRPNPVRALAARFASLTGRARGRSAAAETPKPSSCLLPTSQRSSEPSMHRKTPSHATVDTVRSFGRERKLVSNETVIIGKSPIPIQGSNNGAHVKLGALRVMTPPVAQAITRTEVHATHRAPLTGYRPPLTLNDLKAQLGDHPYSAVRQEVSAGFHAKRDLSEARIRHAWINPGASTILQDDLVPTGAMQPDDAGYWRGKHKTATAQENGGQSIPGLKTSRPSPSNASVSSSDSSSSSQTGRVQSWQTAQPSRDSTVNGGITVRELAEHVETSSVAPVDQGPAGLAMMQPAGFPAVASRHFERFSTGDSTVSREAHLQPTLWDASTVSIDNLFFRPPPSRLP</sequence>
<feature type="compositionally biased region" description="Basic and acidic residues" evidence="2">
    <location>
        <begin position="81"/>
        <end position="96"/>
    </location>
</feature>
<feature type="compositionally biased region" description="Polar residues" evidence="2">
    <location>
        <begin position="721"/>
        <end position="731"/>
    </location>
</feature>
<evidence type="ECO:0000256" key="2">
    <source>
        <dbReference type="SAM" id="MobiDB-lite"/>
    </source>
</evidence>
<dbReference type="OMA" id="EVHATHR"/>
<feature type="compositionally biased region" description="Polar residues" evidence="2">
    <location>
        <begin position="114"/>
        <end position="125"/>
    </location>
</feature>
<evidence type="ECO:0000313" key="3">
    <source>
        <dbReference type="EMBL" id="CCF54192.1"/>
    </source>
</evidence>
<feature type="region of interest" description="Disordered" evidence="2">
    <location>
        <begin position="516"/>
        <end position="565"/>
    </location>
</feature>
<organism evidence="3 4">
    <name type="scientific">Ustilago hordei</name>
    <name type="common">Barley covered smut fungus</name>
    <dbReference type="NCBI Taxonomy" id="120017"/>
    <lineage>
        <taxon>Eukaryota</taxon>
        <taxon>Fungi</taxon>
        <taxon>Dikarya</taxon>
        <taxon>Basidiomycota</taxon>
        <taxon>Ustilaginomycotina</taxon>
        <taxon>Ustilaginomycetes</taxon>
        <taxon>Ustilaginales</taxon>
        <taxon>Ustilaginaceae</taxon>
        <taxon>Ustilago</taxon>
    </lineage>
</organism>
<accession>I2G4U9</accession>
<feature type="compositionally biased region" description="Low complexity" evidence="2">
    <location>
        <begin position="905"/>
        <end position="923"/>
    </location>
</feature>
<protein>
    <submittedName>
        <fullName evidence="3">Uncharacterized protein</fullName>
    </submittedName>
</protein>